<dbReference type="InterPro" id="IPR035927">
    <property type="entry name" value="DUSP-like_sf"/>
</dbReference>
<dbReference type="SUPFAM" id="SSF143791">
    <property type="entry name" value="DUSP-like"/>
    <property type="match status" value="1"/>
</dbReference>
<dbReference type="Gene3D" id="2.30.42.10">
    <property type="match status" value="1"/>
</dbReference>
<proteinExistence type="predicted"/>
<accession>A0A485L0V2</accession>
<reference evidence="2" key="2">
    <citation type="submission" date="2019-06" db="EMBL/GenBank/DDBJ databases">
        <title>Genomics analysis of Aphanomyces spp. identifies a new class of oomycete effector associated with host adaptation.</title>
        <authorList>
            <person name="Gaulin E."/>
        </authorList>
    </citation>
    <scope>NUCLEOTIDE SEQUENCE</scope>
    <source>
        <strain evidence="2">CBS 578.67</strain>
    </source>
</reference>
<dbReference type="EMBL" id="CAADRA010005506">
    <property type="protein sequence ID" value="VFT90678.1"/>
    <property type="molecule type" value="Genomic_DNA"/>
</dbReference>
<dbReference type="InterPro" id="IPR036034">
    <property type="entry name" value="PDZ_sf"/>
</dbReference>
<dbReference type="GO" id="GO:0004843">
    <property type="term" value="F:cysteine-type deubiquitinase activity"/>
    <property type="evidence" value="ECO:0007669"/>
    <property type="project" value="InterPro"/>
</dbReference>
<name>A0A485L0V2_9STRA</name>
<evidence type="ECO:0000313" key="3">
    <source>
        <dbReference type="EMBL" id="VFT90678.1"/>
    </source>
</evidence>
<gene>
    <name evidence="3" type="primary">Aste57867_13847</name>
    <name evidence="2" type="ORF">As57867_013796</name>
    <name evidence="3" type="ORF">ASTE57867_13847</name>
</gene>
<evidence type="ECO:0000313" key="4">
    <source>
        <dbReference type="Proteomes" id="UP000332933"/>
    </source>
</evidence>
<dbReference type="PROSITE" id="PS51283">
    <property type="entry name" value="DUSP"/>
    <property type="match status" value="1"/>
</dbReference>
<dbReference type="SUPFAM" id="SSF50156">
    <property type="entry name" value="PDZ domain-like"/>
    <property type="match status" value="1"/>
</dbReference>
<organism evidence="3 4">
    <name type="scientific">Aphanomyces stellatus</name>
    <dbReference type="NCBI Taxonomy" id="120398"/>
    <lineage>
        <taxon>Eukaryota</taxon>
        <taxon>Sar</taxon>
        <taxon>Stramenopiles</taxon>
        <taxon>Oomycota</taxon>
        <taxon>Saprolegniomycetes</taxon>
        <taxon>Saprolegniales</taxon>
        <taxon>Verrucalvaceae</taxon>
        <taxon>Aphanomyces</taxon>
    </lineage>
</organism>
<dbReference type="EMBL" id="VJMH01005485">
    <property type="protein sequence ID" value="KAF0695336.1"/>
    <property type="molecule type" value="Genomic_DNA"/>
</dbReference>
<dbReference type="InterPro" id="IPR006615">
    <property type="entry name" value="Pept_C19_DUSP"/>
</dbReference>
<dbReference type="Gene3D" id="3.30.2230.10">
    <property type="entry name" value="DUSP-like"/>
    <property type="match status" value="1"/>
</dbReference>
<sequence>MDSDTLALLPPHVDSKDVVFIEIEGGKPLGIFMEEKLNNAVIKEFKRESDQVGPIEQLPDIHVGAVLVAINGKNVTGRGLREVGEMLKKLKDRAKVLGWRVERKLASIDLGPPVPANVAPPAIVAAPVRAPIASPRTVAPISTDSVAINVANPASPRSPHGLSSPTGETTPALDAILKLPDGSDGAVELHGGVRPGALLVRINGQDVDLFSLDEVKTRLGELADQERTLEFQPPRRRAHSQDYDLRRKEEFTLMKLNDATKIERGECWMVVDAKWVERWVTFAALNGPPPGPINNEVLVQDGWLERMEGKLPGDADLPREGLKVSVDYRCVTPLVWCFFTALHGTSKMPPIARYAMDIYGRQLPAMELKKILKGPLLKAEIKIKDIKQRCQYGAN</sequence>
<dbReference type="Pfam" id="PF06337">
    <property type="entry name" value="DUSP"/>
    <property type="match status" value="1"/>
</dbReference>
<reference evidence="3 4" key="1">
    <citation type="submission" date="2019-03" db="EMBL/GenBank/DDBJ databases">
        <authorList>
            <person name="Gaulin E."/>
            <person name="Dumas B."/>
        </authorList>
    </citation>
    <scope>NUCLEOTIDE SEQUENCE [LARGE SCALE GENOMIC DNA]</scope>
    <source>
        <strain evidence="3">CBS 568.67</strain>
    </source>
</reference>
<keyword evidence="4" id="KW-1185">Reference proteome</keyword>
<evidence type="ECO:0000259" key="1">
    <source>
        <dbReference type="PROSITE" id="PS51283"/>
    </source>
</evidence>
<dbReference type="OrthoDB" id="66628at2759"/>
<feature type="domain" description="DUSP" evidence="1">
    <location>
        <begin position="241"/>
        <end position="356"/>
    </location>
</feature>
<evidence type="ECO:0000313" key="2">
    <source>
        <dbReference type="EMBL" id="KAF0695336.1"/>
    </source>
</evidence>
<protein>
    <submittedName>
        <fullName evidence="3">Aste57867_13847 protein</fullName>
    </submittedName>
</protein>
<dbReference type="AlphaFoldDB" id="A0A485L0V2"/>
<dbReference type="Proteomes" id="UP000332933">
    <property type="component" value="Unassembled WGS sequence"/>
</dbReference>